<name>A0ABT4U7V1_9ACTN</name>
<dbReference type="SUPFAM" id="SSF53335">
    <property type="entry name" value="S-adenosyl-L-methionine-dependent methyltransferases"/>
    <property type="match status" value="1"/>
</dbReference>
<proteinExistence type="predicted"/>
<protein>
    <recommendedName>
        <fullName evidence="3">Class I SAM-dependent methyltransferase</fullName>
    </recommendedName>
</protein>
<evidence type="ECO:0000313" key="2">
    <source>
        <dbReference type="Proteomes" id="UP001527866"/>
    </source>
</evidence>
<reference evidence="1 2" key="1">
    <citation type="submission" date="2023-01" db="EMBL/GenBank/DDBJ databases">
        <title>Draft genome sequence of Nocardiopsis sp. RSe5-2 isolated from halophytes.</title>
        <authorList>
            <person name="Duangmal K."/>
            <person name="Chantavorakit T."/>
        </authorList>
    </citation>
    <scope>NUCLEOTIDE SEQUENCE [LARGE SCALE GENOMIC DNA]</scope>
    <source>
        <strain evidence="1 2">RSe5-2</strain>
    </source>
</reference>
<dbReference type="Proteomes" id="UP001527866">
    <property type="component" value="Unassembled WGS sequence"/>
</dbReference>
<sequence>MPFATHHKSDPRYLDLAANAHGAEKAKMMYRAVQRCPEGPLRMVEIGPGGGAAVAHLADLLAEEEPRDAVELTLIEAPGVESESLAHAMKTFGRVGTCRLKQGHAQDLCDLIPEPAHVVSASALLHELYSYGGGYGGIHTMMRNLPRALAPGGFFAYRDVYAVDAPSLHEHAVQVYEHRSWIQFIRMFVPGYLAEGTHPYHHASDDVVVRQDSRIVPAERLDPRKAAIVSAPIGVIREIQRHYITARDHVWRRGALGFVPALEGLSAGDWIDAASGHKRVHYRLFEDGSLTRQHYAMLLAVSEPYGDHFTVDGDIFDDCTDAALTEFLTLVEQGGEQAEVWQEWSVREGRETYAYMTVDELVADMAVKSADQGADAVILPRDADDVVREPRRYYNRYLRKRLSAPLTDAKQLILFSRVDLGDAVGLTEAMGALRRVCSKNSIARVHSVISDRI</sequence>
<dbReference type="EMBL" id="JAQFWQ010000052">
    <property type="protein sequence ID" value="MDA2812524.1"/>
    <property type="molecule type" value="Genomic_DNA"/>
</dbReference>
<gene>
    <name evidence="1" type="ORF">O4J56_17910</name>
</gene>
<organism evidence="1 2">
    <name type="scientific">Nocardiopsis endophytica</name>
    <dbReference type="NCBI Taxonomy" id="3018445"/>
    <lineage>
        <taxon>Bacteria</taxon>
        <taxon>Bacillati</taxon>
        <taxon>Actinomycetota</taxon>
        <taxon>Actinomycetes</taxon>
        <taxon>Streptosporangiales</taxon>
        <taxon>Nocardiopsidaceae</taxon>
        <taxon>Nocardiopsis</taxon>
    </lineage>
</organism>
<dbReference type="Gene3D" id="3.40.50.150">
    <property type="entry name" value="Vaccinia Virus protein VP39"/>
    <property type="match status" value="1"/>
</dbReference>
<dbReference type="RefSeq" id="WP_270687114.1">
    <property type="nucleotide sequence ID" value="NZ_JAQFWQ010000052.1"/>
</dbReference>
<keyword evidence="2" id="KW-1185">Reference proteome</keyword>
<evidence type="ECO:0000313" key="1">
    <source>
        <dbReference type="EMBL" id="MDA2812524.1"/>
    </source>
</evidence>
<comment type="caution">
    <text evidence="1">The sequence shown here is derived from an EMBL/GenBank/DDBJ whole genome shotgun (WGS) entry which is preliminary data.</text>
</comment>
<evidence type="ECO:0008006" key="3">
    <source>
        <dbReference type="Google" id="ProtNLM"/>
    </source>
</evidence>
<accession>A0ABT4U7V1</accession>
<dbReference type="InterPro" id="IPR029063">
    <property type="entry name" value="SAM-dependent_MTases_sf"/>
</dbReference>